<evidence type="ECO:0000313" key="2">
    <source>
        <dbReference type="Proteomes" id="UP001159363"/>
    </source>
</evidence>
<keyword evidence="2" id="KW-1185">Reference proteome</keyword>
<organism evidence="1 2">
    <name type="scientific">Dryococelus australis</name>
    <dbReference type="NCBI Taxonomy" id="614101"/>
    <lineage>
        <taxon>Eukaryota</taxon>
        <taxon>Metazoa</taxon>
        <taxon>Ecdysozoa</taxon>
        <taxon>Arthropoda</taxon>
        <taxon>Hexapoda</taxon>
        <taxon>Insecta</taxon>
        <taxon>Pterygota</taxon>
        <taxon>Neoptera</taxon>
        <taxon>Polyneoptera</taxon>
        <taxon>Phasmatodea</taxon>
        <taxon>Verophasmatodea</taxon>
        <taxon>Anareolatae</taxon>
        <taxon>Phasmatidae</taxon>
        <taxon>Eurycanthinae</taxon>
        <taxon>Dryococelus</taxon>
    </lineage>
</organism>
<protein>
    <submittedName>
        <fullName evidence="1">Uncharacterized protein</fullName>
    </submittedName>
</protein>
<evidence type="ECO:0000313" key="1">
    <source>
        <dbReference type="EMBL" id="KAJ8885036.1"/>
    </source>
</evidence>
<dbReference type="Proteomes" id="UP001159363">
    <property type="component" value="Chromosome X"/>
</dbReference>
<sequence>MLTMLWTCVIQHHKAKTKRKKWDVNIHPITFNVGDEVLVATHHLSSLINKQIHKFFKLFEGPYCIEHDVGHNVYKLNNANWHIFLLRPWKVRAT</sequence>
<reference evidence="1 2" key="1">
    <citation type="submission" date="2023-02" db="EMBL/GenBank/DDBJ databases">
        <title>LHISI_Scaffold_Assembly.</title>
        <authorList>
            <person name="Stuart O.P."/>
            <person name="Cleave R."/>
            <person name="Magrath M.J.L."/>
            <person name="Mikheyev A.S."/>
        </authorList>
    </citation>
    <scope>NUCLEOTIDE SEQUENCE [LARGE SCALE GENOMIC DNA]</scope>
    <source>
        <strain evidence="1">Daus_M_001</strain>
        <tissue evidence="1">Leg muscle</tissue>
    </source>
</reference>
<name>A0ABQ9HLR4_9NEOP</name>
<accession>A0ABQ9HLR4</accession>
<dbReference type="EMBL" id="JARBHB010000004">
    <property type="protein sequence ID" value="KAJ8885036.1"/>
    <property type="molecule type" value="Genomic_DNA"/>
</dbReference>
<proteinExistence type="predicted"/>
<comment type="caution">
    <text evidence="1">The sequence shown here is derived from an EMBL/GenBank/DDBJ whole genome shotgun (WGS) entry which is preliminary data.</text>
</comment>
<gene>
    <name evidence="1" type="ORF">PR048_011232</name>
</gene>